<organism evidence="2 3">
    <name type="scientific">Actinospica durhamensis</name>
    <dbReference type="NCBI Taxonomy" id="1508375"/>
    <lineage>
        <taxon>Bacteria</taxon>
        <taxon>Bacillati</taxon>
        <taxon>Actinomycetota</taxon>
        <taxon>Actinomycetes</taxon>
        <taxon>Catenulisporales</taxon>
        <taxon>Actinospicaceae</taxon>
        <taxon>Actinospica</taxon>
    </lineage>
</organism>
<comment type="caution">
    <text evidence="2">The sequence shown here is derived from an EMBL/GenBank/DDBJ whole genome shotgun (WGS) entry which is preliminary data.</text>
</comment>
<dbReference type="Pfam" id="PF00881">
    <property type="entry name" value="Nitroreductase"/>
    <property type="match status" value="1"/>
</dbReference>
<dbReference type="PANTHER" id="PTHR43745">
    <property type="entry name" value="NITROREDUCTASE MJ1384-RELATED"/>
    <property type="match status" value="1"/>
</dbReference>
<evidence type="ECO:0000313" key="3">
    <source>
        <dbReference type="Proteomes" id="UP000675781"/>
    </source>
</evidence>
<dbReference type="PANTHER" id="PTHR43745:SF2">
    <property type="entry name" value="NITROREDUCTASE MJ1384-RELATED"/>
    <property type="match status" value="1"/>
</dbReference>
<evidence type="ECO:0000313" key="2">
    <source>
        <dbReference type="EMBL" id="MBR7834884.1"/>
    </source>
</evidence>
<gene>
    <name evidence="2" type="ORF">KDL01_16545</name>
</gene>
<dbReference type="InterPro" id="IPR052544">
    <property type="entry name" value="Bacteriocin_Proc_Enz"/>
</dbReference>
<reference evidence="2" key="1">
    <citation type="submission" date="2021-04" db="EMBL/GenBank/DDBJ databases">
        <title>Genome based classification of Actinospica acidithermotolerans sp. nov., an actinobacterium isolated from an Indonesian hot spring.</title>
        <authorList>
            <person name="Kusuma A.B."/>
            <person name="Putra K.E."/>
            <person name="Nafisah S."/>
            <person name="Loh J."/>
            <person name="Nouioui I."/>
            <person name="Goodfellow M."/>
        </authorList>
    </citation>
    <scope>NUCLEOTIDE SEQUENCE</scope>
    <source>
        <strain evidence="2">CSCA 57</strain>
    </source>
</reference>
<proteinExistence type="predicted"/>
<dbReference type="EMBL" id="JAGSOG010000074">
    <property type="protein sequence ID" value="MBR7834884.1"/>
    <property type="molecule type" value="Genomic_DNA"/>
</dbReference>
<name>A0A941IP99_9ACTN</name>
<protein>
    <recommendedName>
        <fullName evidence="1">Nitroreductase domain-containing protein</fullName>
    </recommendedName>
</protein>
<dbReference type="AlphaFoldDB" id="A0A941IP99"/>
<dbReference type="GO" id="GO:0016491">
    <property type="term" value="F:oxidoreductase activity"/>
    <property type="evidence" value="ECO:0007669"/>
    <property type="project" value="InterPro"/>
</dbReference>
<accession>A0A941IP99</accession>
<keyword evidence="3" id="KW-1185">Reference proteome</keyword>
<sequence length="482" mass="51617">MSESADEATPTQVLHRLTSYEFGRHWTVPPDDPRVLRDLQVNDPARLPWFAKRYPPDSPRLPLPRELPTTDAPVISVLAGTAQVAPGELDLPQLSRLLYLSAGVVRTMQQRHGIQPFRAAGSAGGRFPLELYVAVPEGTPLPPGVHWYDPMEHALVQVGPAPHGGAPAVIVTGVPWRTGWRYRERGWRHMYWDAGTMIAQLLALADSAGLPTALHTTFPDAAVAALTGADRVHELPVAVVRLGQGTAALDPSGPAITGHVDASPVEFPLVTAAQQAGERDRLDAPWDRGPAARVPDCASPTVEAVIAAKGSQRRMDSTRGLPEDLLRTCMSVAVRGVALPHWVVVHDVEGLAPGLYRWPDLDAPVLADELRDELHRICLYQALAHDAAFVTIAATDIGRLDDREYRAAQLAAGLVEGRLHLAAYALGASASGMTFTDSEIAPLLGEPLDGLLFTCVGVPEYTSAPAGPPGAAARVRAAKTRE</sequence>
<dbReference type="Gene3D" id="3.40.109.10">
    <property type="entry name" value="NADH Oxidase"/>
    <property type="match status" value="2"/>
</dbReference>
<dbReference type="InterPro" id="IPR000415">
    <property type="entry name" value="Nitroreductase-like"/>
</dbReference>
<dbReference type="RefSeq" id="WP_212529400.1">
    <property type="nucleotide sequence ID" value="NZ_JAGSOG010000074.1"/>
</dbReference>
<dbReference type="CDD" id="cd02142">
    <property type="entry name" value="McbC_SagB-like_oxidoreductase"/>
    <property type="match status" value="1"/>
</dbReference>
<evidence type="ECO:0000259" key="1">
    <source>
        <dbReference type="Pfam" id="PF00881"/>
    </source>
</evidence>
<dbReference type="SUPFAM" id="SSF55469">
    <property type="entry name" value="FMN-dependent nitroreductase-like"/>
    <property type="match status" value="2"/>
</dbReference>
<dbReference type="InterPro" id="IPR029479">
    <property type="entry name" value="Nitroreductase"/>
</dbReference>
<dbReference type="Proteomes" id="UP000675781">
    <property type="component" value="Unassembled WGS sequence"/>
</dbReference>
<feature type="domain" description="Nitroreductase" evidence="1">
    <location>
        <begin position="165"/>
        <end position="243"/>
    </location>
</feature>